<reference evidence="3" key="2">
    <citation type="submission" date="2025-08" db="UniProtKB">
        <authorList>
            <consortium name="Ensembl"/>
        </authorList>
    </citation>
    <scope>IDENTIFICATION</scope>
</reference>
<dbReference type="CDD" id="cd13733">
    <property type="entry name" value="SPRY_PRY_C-I_1"/>
    <property type="match status" value="1"/>
</dbReference>
<dbReference type="InParanoid" id="A0A671Z2M2"/>
<evidence type="ECO:0000313" key="4">
    <source>
        <dbReference type="Proteomes" id="UP000472265"/>
    </source>
</evidence>
<dbReference type="SUPFAM" id="SSF49899">
    <property type="entry name" value="Concanavalin A-like lectins/glucanases"/>
    <property type="match status" value="1"/>
</dbReference>
<reference evidence="3" key="3">
    <citation type="submission" date="2025-09" db="UniProtKB">
        <authorList>
            <consortium name="Ensembl"/>
        </authorList>
    </citation>
    <scope>IDENTIFICATION</scope>
</reference>
<dbReference type="Pfam" id="PF00622">
    <property type="entry name" value="SPRY"/>
    <property type="match status" value="1"/>
</dbReference>
<dbReference type="OMA" id="TEKINWI"/>
<dbReference type="SMART" id="SM00449">
    <property type="entry name" value="SPRY"/>
    <property type="match status" value="1"/>
</dbReference>
<organism evidence="3 4">
    <name type="scientific">Sparus aurata</name>
    <name type="common">Gilthead sea bream</name>
    <dbReference type="NCBI Taxonomy" id="8175"/>
    <lineage>
        <taxon>Eukaryota</taxon>
        <taxon>Metazoa</taxon>
        <taxon>Chordata</taxon>
        <taxon>Craniata</taxon>
        <taxon>Vertebrata</taxon>
        <taxon>Euteleostomi</taxon>
        <taxon>Actinopterygii</taxon>
        <taxon>Neopterygii</taxon>
        <taxon>Teleostei</taxon>
        <taxon>Neoteleostei</taxon>
        <taxon>Acanthomorphata</taxon>
        <taxon>Eupercaria</taxon>
        <taxon>Spariformes</taxon>
        <taxon>Sparidae</taxon>
        <taxon>Sparus</taxon>
    </lineage>
</organism>
<dbReference type="FunFam" id="2.60.120.920:FF:000004">
    <property type="entry name" value="Butyrophilin subfamily 1 member A1"/>
    <property type="match status" value="1"/>
</dbReference>
<keyword evidence="4" id="KW-1185">Reference proteome</keyword>
<sequence>MFSVISALSDLCFETLRGAVTRLKERLDEMMEELPEIRMKRMREHAVDLTFDPDTDGDIVQEVPNNPKRFETCSEVLAKEGFTTGKFYYEVQVTEKINWIIGVVRESVDRKENIPLSVHNGYWTIGLDEGIYKAYSTSTLKLTLTEELQKVGVFVDYDKGSVSLYNADSKSHIYSYTGYKFTEKMFPYFCLQSTKNGTNSAPLIISPIPQTHRVCSSKDHRELTWPLLIL</sequence>
<dbReference type="InterPro" id="IPR013320">
    <property type="entry name" value="ConA-like_dom_sf"/>
</dbReference>
<dbReference type="Gene3D" id="2.60.120.920">
    <property type="match status" value="1"/>
</dbReference>
<dbReference type="PROSITE" id="PS50188">
    <property type="entry name" value="B302_SPRY"/>
    <property type="match status" value="1"/>
</dbReference>
<dbReference type="InterPro" id="IPR001870">
    <property type="entry name" value="B30.2/SPRY"/>
</dbReference>
<dbReference type="Proteomes" id="UP000472265">
    <property type="component" value="Chromosome 14"/>
</dbReference>
<reference evidence="3" key="1">
    <citation type="submission" date="2021-04" db="EMBL/GenBank/DDBJ databases">
        <authorList>
            <consortium name="Wellcome Sanger Institute Data Sharing"/>
        </authorList>
    </citation>
    <scope>NUCLEOTIDE SEQUENCE [LARGE SCALE GENOMIC DNA]</scope>
</reference>
<feature type="coiled-coil region" evidence="1">
    <location>
        <begin position="13"/>
        <end position="40"/>
    </location>
</feature>
<name>A0A671Z2M2_SPAAU</name>
<evidence type="ECO:0000259" key="2">
    <source>
        <dbReference type="PROSITE" id="PS50188"/>
    </source>
</evidence>
<dbReference type="GeneTree" id="ENSGT01040000240400"/>
<dbReference type="InterPro" id="IPR043136">
    <property type="entry name" value="B30.2/SPRY_sf"/>
</dbReference>
<dbReference type="PANTHER" id="PTHR24103">
    <property type="entry name" value="E3 UBIQUITIN-PROTEIN LIGASE TRIM"/>
    <property type="match status" value="1"/>
</dbReference>
<protein>
    <recommendedName>
        <fullName evidence="2">B30.2/SPRY domain-containing protein</fullName>
    </recommendedName>
</protein>
<evidence type="ECO:0000313" key="3">
    <source>
        <dbReference type="Ensembl" id="ENSSAUP00010069227.1"/>
    </source>
</evidence>
<dbReference type="AlphaFoldDB" id="A0A671Z2M2"/>
<dbReference type="InterPro" id="IPR050143">
    <property type="entry name" value="TRIM/RBCC"/>
</dbReference>
<keyword evidence="1" id="KW-0175">Coiled coil</keyword>
<proteinExistence type="predicted"/>
<feature type="domain" description="B30.2/SPRY" evidence="2">
    <location>
        <begin position="16"/>
        <end position="210"/>
    </location>
</feature>
<accession>A0A671Z2M2</accession>
<dbReference type="InterPro" id="IPR003877">
    <property type="entry name" value="SPRY_dom"/>
</dbReference>
<evidence type="ECO:0000256" key="1">
    <source>
        <dbReference type="SAM" id="Coils"/>
    </source>
</evidence>
<dbReference type="Ensembl" id="ENSSAUT00010072452.1">
    <property type="protein sequence ID" value="ENSSAUP00010069227.1"/>
    <property type="gene ID" value="ENSSAUG00010027436.1"/>
</dbReference>